<dbReference type="InterPro" id="IPR050271">
    <property type="entry name" value="UDP-glycosyltransferase"/>
</dbReference>
<dbReference type="OrthoDB" id="5835829at2759"/>
<proteinExistence type="inferred from homology"/>
<dbReference type="PANTHER" id="PTHR48043">
    <property type="entry name" value="EG:EG0003.4 PROTEIN-RELATED"/>
    <property type="match status" value="1"/>
</dbReference>
<evidence type="ECO:0000256" key="2">
    <source>
        <dbReference type="ARBA" id="ARBA00022676"/>
    </source>
</evidence>
<dbReference type="PANTHER" id="PTHR48043:SF159">
    <property type="entry name" value="EG:EG0003.4 PROTEIN-RELATED"/>
    <property type="match status" value="1"/>
</dbReference>
<evidence type="ECO:0000313" key="4">
    <source>
        <dbReference type="EMBL" id="KAB7504251.1"/>
    </source>
</evidence>
<dbReference type="Proteomes" id="UP000326759">
    <property type="component" value="Unassembled WGS sequence"/>
</dbReference>
<sequence length="199" mass="22848">MYAMPNVLFSPYDIRMGEPQFPAVYSHLMLDLSFPMSFTGRFSNVFASFIYTTFQKLTMKRCENLARELKLWKPETPSPFEMETKGSIIFINSIKALENPIKASPPNVIYAGGLHIHKPNPLPQDLKSWCDGAGESGFILFSLGTAVKPQEMKKEHLQAILDVFRSLEQRIIWKWDSEEMENLPPNVKLVPWLPQQDIL</sequence>
<keyword evidence="3" id="KW-0808">Transferase</keyword>
<accession>A0A5N5TCF5</accession>
<dbReference type="InterPro" id="IPR002213">
    <property type="entry name" value="UDP_glucos_trans"/>
</dbReference>
<dbReference type="Gene3D" id="3.40.50.2000">
    <property type="entry name" value="Glycogen Phosphorylase B"/>
    <property type="match status" value="1"/>
</dbReference>
<dbReference type="SUPFAM" id="SSF53756">
    <property type="entry name" value="UDP-Glycosyltransferase/glycogen phosphorylase"/>
    <property type="match status" value="1"/>
</dbReference>
<evidence type="ECO:0000256" key="3">
    <source>
        <dbReference type="ARBA" id="ARBA00022679"/>
    </source>
</evidence>
<dbReference type="AlphaFoldDB" id="A0A5N5TCF5"/>
<name>A0A5N5TCF5_9CRUS</name>
<organism evidence="4 5">
    <name type="scientific">Armadillidium nasatum</name>
    <dbReference type="NCBI Taxonomy" id="96803"/>
    <lineage>
        <taxon>Eukaryota</taxon>
        <taxon>Metazoa</taxon>
        <taxon>Ecdysozoa</taxon>
        <taxon>Arthropoda</taxon>
        <taxon>Crustacea</taxon>
        <taxon>Multicrustacea</taxon>
        <taxon>Malacostraca</taxon>
        <taxon>Eumalacostraca</taxon>
        <taxon>Peracarida</taxon>
        <taxon>Isopoda</taxon>
        <taxon>Oniscidea</taxon>
        <taxon>Crinocheta</taxon>
        <taxon>Armadillidiidae</taxon>
        <taxon>Armadillidium</taxon>
    </lineage>
</organism>
<protein>
    <submittedName>
        <fullName evidence="4">Uncharacterized protein</fullName>
    </submittedName>
</protein>
<comment type="similarity">
    <text evidence="1">Belongs to the UDP-glycosyltransferase family.</text>
</comment>
<dbReference type="EMBL" id="SEYY01003495">
    <property type="protein sequence ID" value="KAB7504251.1"/>
    <property type="molecule type" value="Genomic_DNA"/>
</dbReference>
<reference evidence="4 5" key="1">
    <citation type="journal article" date="2019" name="PLoS Biol.">
        <title>Sex chromosomes control vertical transmission of feminizing Wolbachia symbionts in an isopod.</title>
        <authorList>
            <person name="Becking T."/>
            <person name="Chebbi M.A."/>
            <person name="Giraud I."/>
            <person name="Moumen B."/>
            <person name="Laverre T."/>
            <person name="Caubet Y."/>
            <person name="Peccoud J."/>
            <person name="Gilbert C."/>
            <person name="Cordaux R."/>
        </authorList>
    </citation>
    <scope>NUCLEOTIDE SEQUENCE [LARGE SCALE GENOMIC DNA]</scope>
    <source>
        <strain evidence="4">ANa2</strain>
        <tissue evidence="4">Whole body excluding digestive tract and cuticle</tissue>
    </source>
</reference>
<dbReference type="GO" id="GO:0008194">
    <property type="term" value="F:UDP-glycosyltransferase activity"/>
    <property type="evidence" value="ECO:0007669"/>
    <property type="project" value="InterPro"/>
</dbReference>
<keyword evidence="2" id="KW-0328">Glycosyltransferase</keyword>
<evidence type="ECO:0000313" key="5">
    <source>
        <dbReference type="Proteomes" id="UP000326759"/>
    </source>
</evidence>
<comment type="caution">
    <text evidence="4">The sequence shown here is derived from an EMBL/GenBank/DDBJ whole genome shotgun (WGS) entry which is preliminary data.</text>
</comment>
<dbReference type="Pfam" id="PF00201">
    <property type="entry name" value="UDPGT"/>
    <property type="match status" value="1"/>
</dbReference>
<evidence type="ECO:0000256" key="1">
    <source>
        <dbReference type="ARBA" id="ARBA00009995"/>
    </source>
</evidence>
<gene>
    <name evidence="4" type="ORF">Anas_08216</name>
</gene>
<feature type="non-terminal residue" evidence="4">
    <location>
        <position position="199"/>
    </location>
</feature>
<keyword evidence="5" id="KW-1185">Reference proteome</keyword>